<sequence length="217" mass="25024">MRNSVYDFSRKVYRRKFQNKMERNNVIGLSFRRKRRSFVPLEDESESNMPADSKSPKESGKALKDSTNQRKLTRKQSVKMVREAFGTLKQKLKPTRRQRKMLVNTSSPLRPIPVTPQRRSQRLANLYTPGKTPTYRNYDAGLFSPPPFVKEDYSESPQLNLRSARRCNFSSPSGYQKDLKSISSAIQDLATMGDNLDAAIDQNSPKRKSDRTSHVFI</sequence>
<proteinExistence type="predicted"/>
<dbReference type="EMBL" id="CAIIXF020000012">
    <property type="protein sequence ID" value="CAH1801979.1"/>
    <property type="molecule type" value="Genomic_DNA"/>
</dbReference>
<evidence type="ECO:0000313" key="3">
    <source>
        <dbReference type="Proteomes" id="UP000749559"/>
    </source>
</evidence>
<name>A0A8S4Q7Y0_OWEFU</name>
<feature type="region of interest" description="Disordered" evidence="1">
    <location>
        <begin position="40"/>
        <end position="75"/>
    </location>
</feature>
<keyword evidence="3" id="KW-1185">Reference proteome</keyword>
<evidence type="ECO:0000313" key="2">
    <source>
        <dbReference type="EMBL" id="CAH1801979.1"/>
    </source>
</evidence>
<gene>
    <name evidence="2" type="ORF">OFUS_LOCUS25707</name>
</gene>
<reference evidence="2" key="1">
    <citation type="submission" date="2022-03" db="EMBL/GenBank/DDBJ databases">
        <authorList>
            <person name="Martin C."/>
        </authorList>
    </citation>
    <scope>NUCLEOTIDE SEQUENCE</scope>
</reference>
<feature type="compositionally biased region" description="Basic and acidic residues" evidence="1">
    <location>
        <begin position="54"/>
        <end position="68"/>
    </location>
</feature>
<dbReference type="Proteomes" id="UP000749559">
    <property type="component" value="Unassembled WGS sequence"/>
</dbReference>
<organism evidence="2 3">
    <name type="scientific">Owenia fusiformis</name>
    <name type="common">Polychaete worm</name>
    <dbReference type="NCBI Taxonomy" id="6347"/>
    <lineage>
        <taxon>Eukaryota</taxon>
        <taxon>Metazoa</taxon>
        <taxon>Spiralia</taxon>
        <taxon>Lophotrochozoa</taxon>
        <taxon>Annelida</taxon>
        <taxon>Polychaeta</taxon>
        <taxon>Sedentaria</taxon>
        <taxon>Canalipalpata</taxon>
        <taxon>Sabellida</taxon>
        <taxon>Oweniida</taxon>
        <taxon>Oweniidae</taxon>
        <taxon>Owenia</taxon>
    </lineage>
</organism>
<protein>
    <submittedName>
        <fullName evidence="2">Uncharacterized protein</fullName>
    </submittedName>
</protein>
<dbReference type="AlphaFoldDB" id="A0A8S4Q7Y0"/>
<accession>A0A8S4Q7Y0</accession>
<comment type="caution">
    <text evidence="2">The sequence shown here is derived from an EMBL/GenBank/DDBJ whole genome shotgun (WGS) entry which is preliminary data.</text>
</comment>
<feature type="region of interest" description="Disordered" evidence="1">
    <location>
        <begin position="197"/>
        <end position="217"/>
    </location>
</feature>
<evidence type="ECO:0000256" key="1">
    <source>
        <dbReference type="SAM" id="MobiDB-lite"/>
    </source>
</evidence>